<dbReference type="GO" id="GO:0000433">
    <property type="term" value="P:carbon catabolite repression of transcription from RNA polymerase II promoter by glucose"/>
    <property type="evidence" value="ECO:0007669"/>
    <property type="project" value="TreeGrafter"/>
</dbReference>
<evidence type="ECO:0000256" key="8">
    <source>
        <dbReference type="ARBA" id="ARBA00023242"/>
    </source>
</evidence>
<dbReference type="PANTHER" id="PTHR47428:SF2">
    <property type="entry name" value="ZINC FINGER PROTEIN RSV1"/>
    <property type="match status" value="1"/>
</dbReference>
<dbReference type="STRING" id="1340429.A0A2G4SMF2"/>
<dbReference type="GO" id="GO:0000978">
    <property type="term" value="F:RNA polymerase II cis-regulatory region sequence-specific DNA binding"/>
    <property type="evidence" value="ECO:0007669"/>
    <property type="project" value="TreeGrafter"/>
</dbReference>
<evidence type="ECO:0000313" key="12">
    <source>
        <dbReference type="EMBL" id="PHZ09961.1"/>
    </source>
</evidence>
<reference evidence="12 13" key="1">
    <citation type="journal article" date="2016" name="Proc. Natl. Acad. Sci. U.S.A.">
        <title>Lipid metabolic changes in an early divergent fungus govern the establishment of a mutualistic symbiosis with endobacteria.</title>
        <authorList>
            <person name="Lastovetsky O.A."/>
            <person name="Gaspar M.L."/>
            <person name="Mondo S.J."/>
            <person name="LaButti K.M."/>
            <person name="Sandor L."/>
            <person name="Grigoriev I.V."/>
            <person name="Henry S.A."/>
            <person name="Pawlowska T.E."/>
        </authorList>
    </citation>
    <scope>NUCLEOTIDE SEQUENCE [LARGE SCALE GENOMIC DNA]</scope>
    <source>
        <strain evidence="12 13">ATCC 52813</strain>
    </source>
</reference>
<dbReference type="EMBL" id="KZ303856">
    <property type="protein sequence ID" value="PHZ09961.1"/>
    <property type="molecule type" value="Genomic_DNA"/>
</dbReference>
<keyword evidence="6" id="KW-0805">Transcription regulation</keyword>
<protein>
    <recommendedName>
        <fullName evidence="11">C2H2-type domain-containing protein</fullName>
    </recommendedName>
</protein>
<dbReference type="SUPFAM" id="SSF57667">
    <property type="entry name" value="beta-beta-alpha zinc fingers"/>
    <property type="match status" value="1"/>
</dbReference>
<keyword evidence="13" id="KW-1185">Reference proteome</keyword>
<dbReference type="PROSITE" id="PS50157">
    <property type="entry name" value="ZINC_FINGER_C2H2_2"/>
    <property type="match status" value="1"/>
</dbReference>
<dbReference type="GeneID" id="35442515"/>
<keyword evidence="2" id="KW-0479">Metal-binding</keyword>
<evidence type="ECO:0000256" key="5">
    <source>
        <dbReference type="ARBA" id="ARBA00022833"/>
    </source>
</evidence>
<dbReference type="RefSeq" id="XP_023463669.1">
    <property type="nucleotide sequence ID" value="XM_023611525.1"/>
</dbReference>
<dbReference type="InterPro" id="IPR036236">
    <property type="entry name" value="Znf_C2H2_sf"/>
</dbReference>
<keyword evidence="8" id="KW-0539">Nucleus</keyword>
<feature type="compositionally biased region" description="Polar residues" evidence="10">
    <location>
        <begin position="174"/>
        <end position="190"/>
    </location>
</feature>
<evidence type="ECO:0000313" key="13">
    <source>
        <dbReference type="Proteomes" id="UP000242254"/>
    </source>
</evidence>
<dbReference type="GO" id="GO:0005634">
    <property type="term" value="C:nucleus"/>
    <property type="evidence" value="ECO:0007669"/>
    <property type="project" value="UniProtKB-SubCell"/>
</dbReference>
<dbReference type="GO" id="GO:0008270">
    <property type="term" value="F:zinc ion binding"/>
    <property type="evidence" value="ECO:0007669"/>
    <property type="project" value="UniProtKB-KW"/>
</dbReference>
<dbReference type="GO" id="GO:0005737">
    <property type="term" value="C:cytoplasm"/>
    <property type="evidence" value="ECO:0007669"/>
    <property type="project" value="TreeGrafter"/>
</dbReference>
<evidence type="ECO:0000256" key="9">
    <source>
        <dbReference type="PROSITE-ProRule" id="PRU00042"/>
    </source>
</evidence>
<feature type="region of interest" description="Disordered" evidence="10">
    <location>
        <begin position="135"/>
        <end position="190"/>
    </location>
</feature>
<dbReference type="PANTHER" id="PTHR47428">
    <property type="entry name" value="REGULATORY PROTEIN MIG1-RELATED"/>
    <property type="match status" value="1"/>
</dbReference>
<gene>
    <name evidence="12" type="ORF">RHIMIDRAFT_261380</name>
</gene>
<dbReference type="SMART" id="SM00355">
    <property type="entry name" value="ZnF_C2H2"/>
    <property type="match status" value="2"/>
</dbReference>
<dbReference type="Gene3D" id="3.30.160.60">
    <property type="entry name" value="Classic Zinc Finger"/>
    <property type="match status" value="2"/>
</dbReference>
<evidence type="ECO:0000256" key="4">
    <source>
        <dbReference type="ARBA" id="ARBA00022771"/>
    </source>
</evidence>
<dbReference type="AlphaFoldDB" id="A0A2G4SMF2"/>
<comment type="subcellular location">
    <subcellularLocation>
        <location evidence="1">Nucleus</location>
    </subcellularLocation>
</comment>
<proteinExistence type="predicted"/>
<evidence type="ECO:0000256" key="6">
    <source>
        <dbReference type="ARBA" id="ARBA00023015"/>
    </source>
</evidence>
<evidence type="ECO:0000256" key="1">
    <source>
        <dbReference type="ARBA" id="ARBA00004123"/>
    </source>
</evidence>
<name>A0A2G4SMF2_RHIZD</name>
<evidence type="ECO:0000256" key="3">
    <source>
        <dbReference type="ARBA" id="ARBA00022737"/>
    </source>
</evidence>
<accession>A0A2G4SMF2</accession>
<evidence type="ECO:0000259" key="11">
    <source>
        <dbReference type="PROSITE" id="PS50157"/>
    </source>
</evidence>
<keyword evidence="3" id="KW-0677">Repeat</keyword>
<evidence type="ECO:0000256" key="2">
    <source>
        <dbReference type="ARBA" id="ARBA00022723"/>
    </source>
</evidence>
<dbReference type="FunFam" id="3.30.160.60:FF:000340">
    <property type="entry name" value="zinc finger protein 473 isoform X1"/>
    <property type="match status" value="1"/>
</dbReference>
<feature type="compositionally biased region" description="Polar residues" evidence="10">
    <location>
        <begin position="137"/>
        <end position="162"/>
    </location>
</feature>
<dbReference type="Proteomes" id="UP000242254">
    <property type="component" value="Unassembled WGS sequence"/>
</dbReference>
<keyword evidence="5" id="KW-0862">Zinc</keyword>
<organism evidence="12 13">
    <name type="scientific">Rhizopus microsporus ATCC 52813</name>
    <dbReference type="NCBI Taxonomy" id="1340429"/>
    <lineage>
        <taxon>Eukaryota</taxon>
        <taxon>Fungi</taxon>
        <taxon>Fungi incertae sedis</taxon>
        <taxon>Mucoromycota</taxon>
        <taxon>Mucoromycotina</taxon>
        <taxon>Mucoromycetes</taxon>
        <taxon>Mucorales</taxon>
        <taxon>Mucorineae</taxon>
        <taxon>Rhizopodaceae</taxon>
        <taxon>Rhizopus</taxon>
    </lineage>
</organism>
<feature type="domain" description="C2H2-type" evidence="11">
    <location>
        <begin position="210"/>
        <end position="237"/>
    </location>
</feature>
<keyword evidence="4 9" id="KW-0863">Zinc-finger</keyword>
<keyword evidence="7" id="KW-0804">Transcription</keyword>
<evidence type="ECO:0000256" key="10">
    <source>
        <dbReference type="SAM" id="MobiDB-lite"/>
    </source>
</evidence>
<evidence type="ECO:0000256" key="7">
    <source>
        <dbReference type="ARBA" id="ARBA00023163"/>
    </source>
</evidence>
<sequence length="294" mass="33187">MSTENGFGIFLDQLMQLSNGNIYSEDDPDTFLQFTSDFQVYESGTVFHDSQEQLPSLSQDPPLDLEATTFDLTSSFSTSTCNSSVLTDHASYDPALPWTTGSPYTYFESLHNRRCLSPVTSFFESLTIGQASYMPDQLSNQQNGTKRPTSPLQHTRRQSALISSKKRQAGCSLEETQSSKSTDRQATNIDQCLNSQNARTKAKSKPERLFPCPTCGRAFKRPQDRNRHQVSHTGEKRFFCGHPSCQNKGFTRKDALTRHMKCHENSGDNRTEKQSRTVKKTKCSISHREALLKK</sequence>
<dbReference type="PROSITE" id="PS00028">
    <property type="entry name" value="ZINC_FINGER_C2H2_1"/>
    <property type="match status" value="1"/>
</dbReference>
<dbReference type="InterPro" id="IPR013087">
    <property type="entry name" value="Znf_C2H2_type"/>
</dbReference>
<dbReference type="InterPro" id="IPR051007">
    <property type="entry name" value="creA/MIG_C2H2-ZnF"/>
</dbReference>
<dbReference type="Pfam" id="PF00096">
    <property type="entry name" value="zf-C2H2"/>
    <property type="match status" value="1"/>
</dbReference>